<organism evidence="1 2">
    <name type="scientific">Xanthocytophaga flava</name>
    <dbReference type="NCBI Taxonomy" id="3048013"/>
    <lineage>
        <taxon>Bacteria</taxon>
        <taxon>Pseudomonadati</taxon>
        <taxon>Bacteroidota</taxon>
        <taxon>Cytophagia</taxon>
        <taxon>Cytophagales</taxon>
        <taxon>Rhodocytophagaceae</taxon>
        <taxon>Xanthocytophaga</taxon>
    </lineage>
</organism>
<sequence>MLQLIKALSKNKGVLIYDVNNEDAYRQFPKMEFKNLPRWKSTGVYRIFHPDTDGFIDAIPANVYNACVVLEDATAYVNSNIQESLNWLLVDRRHRNVDLILTFHSFRVIPPKVLDKCNYIIVGKTGDAEKYLKNLEKLPNPEEFMKVWQRVMKHESNFYREVVATNA</sequence>
<proteinExistence type="predicted"/>
<dbReference type="EMBL" id="JASJOT010000010">
    <property type="protein sequence ID" value="MDJ1494549.1"/>
    <property type="molecule type" value="Genomic_DNA"/>
</dbReference>
<comment type="caution">
    <text evidence="1">The sequence shown here is derived from an EMBL/GenBank/DDBJ whole genome shotgun (WGS) entry which is preliminary data.</text>
</comment>
<evidence type="ECO:0000313" key="1">
    <source>
        <dbReference type="EMBL" id="MDJ1494549.1"/>
    </source>
</evidence>
<dbReference type="Proteomes" id="UP001228581">
    <property type="component" value="Unassembled WGS sequence"/>
</dbReference>
<accession>A0ABT7CLC4</accession>
<dbReference type="RefSeq" id="WP_313997793.1">
    <property type="nucleotide sequence ID" value="NZ_JASJOT010000010.1"/>
</dbReference>
<evidence type="ECO:0000313" key="2">
    <source>
        <dbReference type="Proteomes" id="UP001228581"/>
    </source>
</evidence>
<protein>
    <submittedName>
        <fullName evidence="1">Uncharacterized protein</fullName>
    </submittedName>
</protein>
<gene>
    <name evidence="1" type="ORF">QNI19_16510</name>
</gene>
<name>A0ABT7CLC4_9BACT</name>
<reference evidence="1 2" key="1">
    <citation type="submission" date="2023-05" db="EMBL/GenBank/DDBJ databases">
        <authorList>
            <person name="Zhang X."/>
        </authorList>
    </citation>
    <scope>NUCLEOTIDE SEQUENCE [LARGE SCALE GENOMIC DNA]</scope>
    <source>
        <strain evidence="1 2">DM2B3-1</strain>
    </source>
</reference>
<keyword evidence="2" id="KW-1185">Reference proteome</keyword>